<name>A0AAD9ZL31_9ROSI</name>
<comment type="caution">
    <text evidence="1">The sequence shown here is derived from an EMBL/GenBank/DDBJ whole genome shotgun (WGS) entry which is preliminary data.</text>
</comment>
<organism evidence="1 2">
    <name type="scientific">Dipteronia sinensis</name>
    <dbReference type="NCBI Taxonomy" id="43782"/>
    <lineage>
        <taxon>Eukaryota</taxon>
        <taxon>Viridiplantae</taxon>
        <taxon>Streptophyta</taxon>
        <taxon>Embryophyta</taxon>
        <taxon>Tracheophyta</taxon>
        <taxon>Spermatophyta</taxon>
        <taxon>Magnoliopsida</taxon>
        <taxon>eudicotyledons</taxon>
        <taxon>Gunneridae</taxon>
        <taxon>Pentapetalae</taxon>
        <taxon>rosids</taxon>
        <taxon>malvids</taxon>
        <taxon>Sapindales</taxon>
        <taxon>Sapindaceae</taxon>
        <taxon>Hippocastanoideae</taxon>
        <taxon>Acereae</taxon>
        <taxon>Dipteronia</taxon>
    </lineage>
</organism>
<dbReference type="EMBL" id="JANJYJ010000010">
    <property type="protein sequence ID" value="KAK3183234.1"/>
    <property type="molecule type" value="Genomic_DNA"/>
</dbReference>
<sequence length="52" mass="5398">MLAREIKEGDSVIVDVDSDGNVTVLNGSSGAPESLPADPVPDYLVVELEAVD</sequence>
<protein>
    <submittedName>
        <fullName evidence="1">Uncharacterized protein</fullName>
    </submittedName>
</protein>
<proteinExistence type="predicted"/>
<dbReference type="Proteomes" id="UP001281410">
    <property type="component" value="Unassembled WGS sequence"/>
</dbReference>
<gene>
    <name evidence="1" type="ORF">Dsin_030520</name>
</gene>
<accession>A0AAD9ZL31</accession>
<reference evidence="1" key="1">
    <citation type="journal article" date="2023" name="Plant J.">
        <title>Genome sequences and population genomics provide insights into the demographic history, inbreeding, and mutation load of two 'living fossil' tree species of Dipteronia.</title>
        <authorList>
            <person name="Feng Y."/>
            <person name="Comes H.P."/>
            <person name="Chen J."/>
            <person name="Zhu S."/>
            <person name="Lu R."/>
            <person name="Zhang X."/>
            <person name="Li P."/>
            <person name="Qiu J."/>
            <person name="Olsen K.M."/>
            <person name="Qiu Y."/>
        </authorList>
    </citation>
    <scope>NUCLEOTIDE SEQUENCE</scope>
    <source>
        <strain evidence="1">NBL</strain>
    </source>
</reference>
<dbReference type="AlphaFoldDB" id="A0AAD9ZL31"/>
<evidence type="ECO:0000313" key="2">
    <source>
        <dbReference type="Proteomes" id="UP001281410"/>
    </source>
</evidence>
<keyword evidence="2" id="KW-1185">Reference proteome</keyword>
<evidence type="ECO:0000313" key="1">
    <source>
        <dbReference type="EMBL" id="KAK3183234.1"/>
    </source>
</evidence>